<sequence length="263" mass="28594">MSALLEVRGLSITARLAVDDLRLLDDVDLEIRRGQIVGVVGESGSGKTTLARAVVGLLDRNVRVDHGTVAVAGEQVVAPGVDRTDRVRGSAVGMVFQDASRSLNPLMRVRTQLAEVLRRHVRDITRAEVERRSVEVLAQMRIDDPGRVLASYPHQLSGGLRQRVAIGLAVVTRPALVIADECTTALDVTTQTKVVDLFRTLVDELGIGLLFVTHDLMLASDLCDRIAVMSGGRVVEQGDALTVLDHPRQDYTRRLLAAIPSWS</sequence>
<dbReference type="Proteomes" id="UP000198226">
    <property type="component" value="Chromosome I"/>
</dbReference>
<dbReference type="InterPro" id="IPR027417">
    <property type="entry name" value="P-loop_NTPase"/>
</dbReference>
<gene>
    <name evidence="8" type="ORF">GA0070623_0170</name>
</gene>
<evidence type="ECO:0000256" key="6">
    <source>
        <dbReference type="ARBA" id="ARBA00022840"/>
    </source>
</evidence>
<dbReference type="Gene3D" id="3.40.50.300">
    <property type="entry name" value="P-loop containing nucleotide triphosphate hydrolases"/>
    <property type="match status" value="1"/>
</dbReference>
<organism evidence="8 9">
    <name type="scientific">Micromonospora rifamycinica</name>
    <dbReference type="NCBI Taxonomy" id="291594"/>
    <lineage>
        <taxon>Bacteria</taxon>
        <taxon>Bacillati</taxon>
        <taxon>Actinomycetota</taxon>
        <taxon>Actinomycetes</taxon>
        <taxon>Micromonosporales</taxon>
        <taxon>Micromonosporaceae</taxon>
        <taxon>Micromonospora</taxon>
    </lineage>
</organism>
<proteinExistence type="inferred from homology"/>
<protein>
    <submittedName>
        <fullName evidence="8">ABC-type dipeptide/oligopeptide/nickel transport system, ATPase component</fullName>
    </submittedName>
</protein>
<keyword evidence="4" id="KW-1003">Cell membrane</keyword>
<dbReference type="PANTHER" id="PTHR43297">
    <property type="entry name" value="OLIGOPEPTIDE TRANSPORT ATP-BINDING PROTEIN APPD"/>
    <property type="match status" value="1"/>
</dbReference>
<evidence type="ECO:0000256" key="7">
    <source>
        <dbReference type="ARBA" id="ARBA00023136"/>
    </source>
</evidence>
<keyword evidence="7" id="KW-0472">Membrane</keyword>
<comment type="subcellular location">
    <subcellularLocation>
        <location evidence="1">Cell membrane</location>
        <topology evidence="1">Peripheral membrane protein</topology>
    </subcellularLocation>
</comment>
<name>A0A125Q1B8_9ACTN</name>
<dbReference type="GO" id="GO:0005886">
    <property type="term" value="C:plasma membrane"/>
    <property type="evidence" value="ECO:0007669"/>
    <property type="project" value="UniProtKB-SubCell"/>
</dbReference>
<dbReference type="GO" id="GO:0005524">
    <property type="term" value="F:ATP binding"/>
    <property type="evidence" value="ECO:0007669"/>
    <property type="project" value="UniProtKB-KW"/>
</dbReference>
<dbReference type="CDD" id="cd03257">
    <property type="entry name" value="ABC_NikE_OppD_transporters"/>
    <property type="match status" value="1"/>
</dbReference>
<keyword evidence="6" id="KW-0067">ATP-binding</keyword>
<evidence type="ECO:0000256" key="1">
    <source>
        <dbReference type="ARBA" id="ARBA00004202"/>
    </source>
</evidence>
<dbReference type="Pfam" id="PF00005">
    <property type="entry name" value="ABC_tran"/>
    <property type="match status" value="1"/>
</dbReference>
<dbReference type="SMART" id="SM00382">
    <property type="entry name" value="AAA"/>
    <property type="match status" value="1"/>
</dbReference>
<dbReference type="GO" id="GO:0016887">
    <property type="term" value="F:ATP hydrolysis activity"/>
    <property type="evidence" value="ECO:0007669"/>
    <property type="project" value="InterPro"/>
</dbReference>
<dbReference type="SUPFAM" id="SSF52540">
    <property type="entry name" value="P-loop containing nucleoside triphosphate hydrolases"/>
    <property type="match status" value="1"/>
</dbReference>
<dbReference type="EMBL" id="LT607752">
    <property type="protein sequence ID" value="SCG36173.1"/>
    <property type="molecule type" value="Genomic_DNA"/>
</dbReference>
<accession>A0A125Q1B8</accession>
<evidence type="ECO:0000256" key="5">
    <source>
        <dbReference type="ARBA" id="ARBA00022741"/>
    </source>
</evidence>
<evidence type="ECO:0000256" key="4">
    <source>
        <dbReference type="ARBA" id="ARBA00022475"/>
    </source>
</evidence>
<dbReference type="PROSITE" id="PS50893">
    <property type="entry name" value="ABC_TRANSPORTER_2"/>
    <property type="match status" value="1"/>
</dbReference>
<dbReference type="InterPro" id="IPR050388">
    <property type="entry name" value="ABC_Ni/Peptide_Import"/>
</dbReference>
<dbReference type="AlphaFoldDB" id="A0A125Q1B8"/>
<dbReference type="RefSeq" id="WP_067309632.1">
    <property type="nucleotide sequence ID" value="NZ_LRMV01000079.1"/>
</dbReference>
<keyword evidence="9" id="KW-1185">Reference proteome</keyword>
<evidence type="ECO:0000256" key="3">
    <source>
        <dbReference type="ARBA" id="ARBA00022448"/>
    </source>
</evidence>
<evidence type="ECO:0000313" key="9">
    <source>
        <dbReference type="Proteomes" id="UP000198226"/>
    </source>
</evidence>
<comment type="similarity">
    <text evidence="2">Belongs to the ABC transporter superfamily.</text>
</comment>
<dbReference type="PANTHER" id="PTHR43297:SF2">
    <property type="entry name" value="DIPEPTIDE TRANSPORT ATP-BINDING PROTEIN DPPD"/>
    <property type="match status" value="1"/>
</dbReference>
<dbReference type="InterPro" id="IPR003439">
    <property type="entry name" value="ABC_transporter-like_ATP-bd"/>
</dbReference>
<dbReference type="OrthoDB" id="5357528at2"/>
<evidence type="ECO:0000256" key="2">
    <source>
        <dbReference type="ARBA" id="ARBA00005417"/>
    </source>
</evidence>
<keyword evidence="3" id="KW-0813">Transport</keyword>
<keyword evidence="5" id="KW-0547">Nucleotide-binding</keyword>
<evidence type="ECO:0000313" key="8">
    <source>
        <dbReference type="EMBL" id="SCG36173.1"/>
    </source>
</evidence>
<reference evidence="9" key="1">
    <citation type="submission" date="2016-06" db="EMBL/GenBank/DDBJ databases">
        <authorList>
            <person name="Varghese N."/>
            <person name="Submissions Spin"/>
        </authorList>
    </citation>
    <scope>NUCLEOTIDE SEQUENCE [LARGE SCALE GENOMIC DNA]</scope>
    <source>
        <strain evidence="9">DSM 44983</strain>
    </source>
</reference>
<dbReference type="InterPro" id="IPR003593">
    <property type="entry name" value="AAA+_ATPase"/>
</dbReference>